<reference evidence="2" key="1">
    <citation type="submission" date="2021-01" db="EMBL/GenBank/DDBJ databases">
        <title>Adiantum capillus-veneris genome.</title>
        <authorList>
            <person name="Fang Y."/>
            <person name="Liao Q."/>
        </authorList>
    </citation>
    <scope>NUCLEOTIDE SEQUENCE</scope>
    <source>
        <strain evidence="2">H3</strain>
        <tissue evidence="2">Leaf</tissue>
    </source>
</reference>
<evidence type="ECO:0000313" key="3">
    <source>
        <dbReference type="Proteomes" id="UP000886520"/>
    </source>
</evidence>
<protein>
    <submittedName>
        <fullName evidence="2">Uncharacterized protein</fullName>
    </submittedName>
</protein>
<comment type="caution">
    <text evidence="2">The sequence shown here is derived from an EMBL/GenBank/DDBJ whole genome shotgun (WGS) entry which is preliminary data.</text>
</comment>
<dbReference type="EMBL" id="JABFUD020000003">
    <property type="protein sequence ID" value="KAI5082239.1"/>
    <property type="molecule type" value="Genomic_DNA"/>
</dbReference>
<accession>A0A9D4ZNS3</accession>
<feature type="compositionally biased region" description="Basic and acidic residues" evidence="1">
    <location>
        <begin position="37"/>
        <end position="59"/>
    </location>
</feature>
<dbReference type="Proteomes" id="UP000886520">
    <property type="component" value="Chromosome 2"/>
</dbReference>
<keyword evidence="3" id="KW-1185">Reference proteome</keyword>
<proteinExistence type="predicted"/>
<gene>
    <name evidence="2" type="ORF">GOP47_0001982</name>
</gene>
<dbReference type="AlphaFoldDB" id="A0A9D4ZNS3"/>
<name>A0A9D4ZNS3_ADICA</name>
<evidence type="ECO:0000256" key="1">
    <source>
        <dbReference type="SAM" id="MobiDB-lite"/>
    </source>
</evidence>
<sequence length="77" mass="8852">MEWEEEGMGPERVWPERLRNVMRGGEMEDPQAWDQGSKLRDERRRDGARTPGSAEHEEIAGILHGLPQYAPFDGMES</sequence>
<organism evidence="2 3">
    <name type="scientific">Adiantum capillus-veneris</name>
    <name type="common">Maidenhair fern</name>
    <dbReference type="NCBI Taxonomy" id="13818"/>
    <lineage>
        <taxon>Eukaryota</taxon>
        <taxon>Viridiplantae</taxon>
        <taxon>Streptophyta</taxon>
        <taxon>Embryophyta</taxon>
        <taxon>Tracheophyta</taxon>
        <taxon>Polypodiopsida</taxon>
        <taxon>Polypodiidae</taxon>
        <taxon>Polypodiales</taxon>
        <taxon>Pteridineae</taxon>
        <taxon>Pteridaceae</taxon>
        <taxon>Vittarioideae</taxon>
        <taxon>Adiantum</taxon>
    </lineage>
</organism>
<feature type="region of interest" description="Disordered" evidence="1">
    <location>
        <begin position="22"/>
        <end position="77"/>
    </location>
</feature>
<evidence type="ECO:0000313" key="2">
    <source>
        <dbReference type="EMBL" id="KAI5082239.1"/>
    </source>
</evidence>